<name>A0AAD9J606_9ANNE</name>
<reference evidence="2" key="1">
    <citation type="journal article" date="2023" name="Mol. Biol. Evol.">
        <title>Third-Generation Sequencing Reveals the Adaptive Role of the Epigenome in Three Deep-Sea Polychaetes.</title>
        <authorList>
            <person name="Perez M."/>
            <person name="Aroh O."/>
            <person name="Sun Y."/>
            <person name="Lan Y."/>
            <person name="Juniper S.K."/>
            <person name="Young C.R."/>
            <person name="Angers B."/>
            <person name="Qian P.Y."/>
        </authorList>
    </citation>
    <scope>NUCLEOTIDE SEQUENCE</scope>
    <source>
        <strain evidence="2">P08H-3</strain>
    </source>
</reference>
<dbReference type="AlphaFoldDB" id="A0AAD9J606"/>
<gene>
    <name evidence="2" type="ORF">LSH36_561g03004</name>
</gene>
<organism evidence="2 3">
    <name type="scientific">Paralvinella palmiformis</name>
    <dbReference type="NCBI Taxonomy" id="53620"/>
    <lineage>
        <taxon>Eukaryota</taxon>
        <taxon>Metazoa</taxon>
        <taxon>Spiralia</taxon>
        <taxon>Lophotrochozoa</taxon>
        <taxon>Annelida</taxon>
        <taxon>Polychaeta</taxon>
        <taxon>Sedentaria</taxon>
        <taxon>Canalipalpata</taxon>
        <taxon>Terebellida</taxon>
        <taxon>Terebelliformia</taxon>
        <taxon>Alvinellidae</taxon>
        <taxon>Paralvinella</taxon>
    </lineage>
</organism>
<evidence type="ECO:0000313" key="2">
    <source>
        <dbReference type="EMBL" id="KAK2147297.1"/>
    </source>
</evidence>
<feature type="compositionally biased region" description="Acidic residues" evidence="1">
    <location>
        <begin position="28"/>
        <end position="38"/>
    </location>
</feature>
<sequence>MMKYPNAIATNFLQLNQNKVPFDQTLPLEDDEEDEDDSMPSNDVVFFPPKEEEEGSDTTAKSYRVFEGDVASVAESDGTEQSVDSDEEETCKTADSSMPSTPDMDHFILNQISLEDGTEEKFDQVIPDVPQPPNESTTRLSMSTRFLSLSQQPNLRHSNKSQPPTLQDRKQMMAQAVMETRKRLQADGRSERRAVIPQRRLYPNEITALRPLVPRISRLPYELLFCAGREPSSLTKETLDELRNNHIGFTDASLLERSS</sequence>
<dbReference type="EMBL" id="JAODUP010000561">
    <property type="protein sequence ID" value="KAK2147297.1"/>
    <property type="molecule type" value="Genomic_DNA"/>
</dbReference>
<proteinExistence type="predicted"/>
<accession>A0AAD9J606</accession>
<dbReference type="Proteomes" id="UP001208570">
    <property type="component" value="Unassembled WGS sequence"/>
</dbReference>
<evidence type="ECO:0000313" key="3">
    <source>
        <dbReference type="Proteomes" id="UP001208570"/>
    </source>
</evidence>
<feature type="region of interest" description="Disordered" evidence="1">
    <location>
        <begin position="19"/>
        <end position="103"/>
    </location>
</feature>
<keyword evidence="3" id="KW-1185">Reference proteome</keyword>
<evidence type="ECO:0000256" key="1">
    <source>
        <dbReference type="SAM" id="MobiDB-lite"/>
    </source>
</evidence>
<protein>
    <submittedName>
        <fullName evidence="2">Uncharacterized protein</fullName>
    </submittedName>
</protein>
<comment type="caution">
    <text evidence="2">The sequence shown here is derived from an EMBL/GenBank/DDBJ whole genome shotgun (WGS) entry which is preliminary data.</text>
</comment>